<feature type="transmembrane region" description="Helical" evidence="1">
    <location>
        <begin position="20"/>
        <end position="41"/>
    </location>
</feature>
<keyword evidence="1" id="KW-1133">Transmembrane helix</keyword>
<dbReference type="Proteomes" id="UP000680815">
    <property type="component" value="Unassembled WGS sequence"/>
</dbReference>
<keyword evidence="4" id="KW-1185">Reference proteome</keyword>
<dbReference type="RefSeq" id="WP_209350354.1">
    <property type="nucleotide sequence ID" value="NZ_JAGIYZ010000002.1"/>
</dbReference>
<name>A0ABS4ANM8_9PROT</name>
<proteinExistence type="predicted"/>
<comment type="caution">
    <text evidence="3">The sequence shown here is derived from an EMBL/GenBank/DDBJ whole genome shotgun (WGS) entry which is preliminary data.</text>
</comment>
<gene>
    <name evidence="3" type="ORF">J5Y09_03520</name>
</gene>
<feature type="domain" description="DUF3592" evidence="2">
    <location>
        <begin position="52"/>
        <end position="124"/>
    </location>
</feature>
<protein>
    <submittedName>
        <fullName evidence="3">DUF3592 domain-containing protein</fullName>
    </submittedName>
</protein>
<dbReference type="Pfam" id="PF12158">
    <property type="entry name" value="DUF3592"/>
    <property type="match status" value="1"/>
</dbReference>
<evidence type="ECO:0000256" key="1">
    <source>
        <dbReference type="SAM" id="Phobius"/>
    </source>
</evidence>
<feature type="transmembrane region" description="Helical" evidence="1">
    <location>
        <begin position="129"/>
        <end position="150"/>
    </location>
</feature>
<dbReference type="EMBL" id="JAGIYZ010000002">
    <property type="protein sequence ID" value="MBP0462969.1"/>
    <property type="molecule type" value="Genomic_DNA"/>
</dbReference>
<dbReference type="InterPro" id="IPR021994">
    <property type="entry name" value="DUF3592"/>
</dbReference>
<organism evidence="3 4">
    <name type="scientific">Roseomonas nitratireducens</name>
    <dbReference type="NCBI Taxonomy" id="2820810"/>
    <lineage>
        <taxon>Bacteria</taxon>
        <taxon>Pseudomonadati</taxon>
        <taxon>Pseudomonadota</taxon>
        <taxon>Alphaproteobacteria</taxon>
        <taxon>Acetobacterales</taxon>
        <taxon>Roseomonadaceae</taxon>
        <taxon>Roseomonas</taxon>
    </lineage>
</organism>
<keyword evidence="1" id="KW-0472">Membrane</keyword>
<evidence type="ECO:0000313" key="3">
    <source>
        <dbReference type="EMBL" id="MBP0462969.1"/>
    </source>
</evidence>
<accession>A0ABS4ANM8</accession>
<keyword evidence="1" id="KW-0812">Transmembrane</keyword>
<sequence>MTTTFSHMGTRRTPGPPRWLGWLFLLLGLLFAAGAGGFVWFEMKFRERSVEVEGRIVQMIQRASNSSGGSRSSTWTPVFAFRLPDGKEVRVEASFSSSPPCCAVGDRVTVRYDPADPVDARMAGFMSDWFLITVFGGMAAVFLLLGGLLLRFAARGGAPVVAGGPAPGAFAGQPMSTPAAAQAGSPPGVATFQVPLIGLRREGAAYILQARWSDPRSGVARFFESVPIPFDPVPQMRQMDSVAIAFDPSQPDGPYMMDLSFLRAPG</sequence>
<evidence type="ECO:0000259" key="2">
    <source>
        <dbReference type="Pfam" id="PF12158"/>
    </source>
</evidence>
<reference evidence="3 4" key="1">
    <citation type="submission" date="2021-03" db="EMBL/GenBank/DDBJ databases">
        <authorList>
            <person name="So Y."/>
        </authorList>
    </citation>
    <scope>NUCLEOTIDE SEQUENCE [LARGE SCALE GENOMIC DNA]</scope>
    <source>
        <strain evidence="3 4">PWR1</strain>
    </source>
</reference>
<evidence type="ECO:0000313" key="4">
    <source>
        <dbReference type="Proteomes" id="UP000680815"/>
    </source>
</evidence>